<organism evidence="2 3">
    <name type="scientific">Aromatoleum aromaticum (strain DSM 19018 / LMG 30748 / EbN1)</name>
    <name type="common">Azoarcus sp. (strain EbN1)</name>
    <dbReference type="NCBI Taxonomy" id="76114"/>
    <lineage>
        <taxon>Bacteria</taxon>
        <taxon>Pseudomonadati</taxon>
        <taxon>Pseudomonadota</taxon>
        <taxon>Betaproteobacteria</taxon>
        <taxon>Rhodocyclales</taxon>
        <taxon>Rhodocyclaceae</taxon>
        <taxon>Aromatoleum</taxon>
    </lineage>
</organism>
<keyword evidence="3" id="KW-1185">Reference proteome</keyword>
<evidence type="ECO:0000256" key="1">
    <source>
        <dbReference type="SAM" id="MobiDB-lite"/>
    </source>
</evidence>
<dbReference type="EMBL" id="CR555306">
    <property type="protein sequence ID" value="CAI09437.1"/>
    <property type="molecule type" value="Genomic_DNA"/>
</dbReference>
<dbReference type="KEGG" id="eba:ebA5831"/>
<dbReference type="Proteomes" id="UP000006552">
    <property type="component" value="Chromosome"/>
</dbReference>
<gene>
    <name evidence="2" type="ORF">ebA5831</name>
</gene>
<evidence type="ECO:0000313" key="3">
    <source>
        <dbReference type="Proteomes" id="UP000006552"/>
    </source>
</evidence>
<evidence type="ECO:0000313" key="2">
    <source>
        <dbReference type="EMBL" id="CAI09437.1"/>
    </source>
</evidence>
<proteinExistence type="predicted"/>
<dbReference type="HOGENOM" id="CLU_1313311_0_0_4"/>
<sequence>MRELLDPCHPLKRNNNERNRCRDPGAPGQDRIRDHRHGRAGRAPRRGQLGRVSAPAGVRRGPAGHAGRLLPQDRGEPATQQSRPGARRIPLRPRESRSGTGLRPAGNGCHRGRGRTRRACEVGFSVGARRTRDHRRERPDPALIVRHPRLSEAARRGAAFTAMRQALAVVEGSTLDGVPYVLRGKLGGGAFGVTRFSEKGRLSLGDPGK</sequence>
<protein>
    <submittedName>
        <fullName evidence="2">Uncharacterized protein</fullName>
    </submittedName>
</protein>
<dbReference type="STRING" id="76114.ebA5831"/>
<accession>Q5NZS7</accession>
<name>Q5NZS7_AROAE</name>
<dbReference type="AlphaFoldDB" id="Q5NZS7"/>
<feature type="compositionally biased region" description="Basic and acidic residues" evidence="1">
    <location>
        <begin position="14"/>
        <end position="23"/>
    </location>
</feature>
<feature type="compositionally biased region" description="Basic residues" evidence="1">
    <location>
        <begin position="34"/>
        <end position="45"/>
    </location>
</feature>
<feature type="region of interest" description="Disordered" evidence="1">
    <location>
        <begin position="1"/>
        <end position="114"/>
    </location>
</feature>
<reference evidence="2 3" key="1">
    <citation type="journal article" date="2005" name="Arch. Microbiol.">
        <title>The genome sequence of an anaerobic aromatic-degrading denitrifying bacterium, strain EbN1.</title>
        <authorList>
            <person name="Rabus R."/>
            <person name="Kube M."/>
            <person name="Heider J."/>
            <person name="Beck A."/>
            <person name="Heitmann K."/>
            <person name="Widdel F."/>
            <person name="Reinhardt R."/>
        </authorList>
    </citation>
    <scope>NUCLEOTIDE SEQUENCE [LARGE SCALE GENOMIC DNA]</scope>
    <source>
        <strain evidence="2 3">EbN1</strain>
    </source>
</reference>